<reference evidence="1 2" key="2">
    <citation type="submission" date="2007-09" db="EMBL/GenBank/DDBJ databases">
        <title>Draft genome sequence of Clostridium bolteae (ATCC BAA-613).</title>
        <authorList>
            <person name="Sudarsanam P."/>
            <person name="Ley R."/>
            <person name="Guruge J."/>
            <person name="Turnbaugh P.J."/>
            <person name="Mahowald M."/>
            <person name="Liep D."/>
            <person name="Gordon J."/>
        </authorList>
    </citation>
    <scope>NUCLEOTIDE SEQUENCE [LARGE SCALE GENOMIC DNA]</scope>
    <source>
        <strain evidence="2">ATCC BAA-613 / DSM 15670 / CCUG 46953 / JCM 12243 / WAL 16351</strain>
    </source>
</reference>
<proteinExistence type="predicted"/>
<dbReference type="AlphaFoldDB" id="A8RNK6"/>
<protein>
    <submittedName>
        <fullName evidence="1">Uncharacterized protein</fullName>
    </submittedName>
</protein>
<accession>A8RNK6</accession>
<sequence length="45" mass="5065">MEGHHGQAGRQGCIYRFGKRKQEGITFGEDIFSGLMEENHVGKEV</sequence>
<dbReference type="HOGENOM" id="CLU_3198003_0_0_9"/>
<dbReference type="Proteomes" id="UP000005396">
    <property type="component" value="Unassembled WGS sequence"/>
</dbReference>
<dbReference type="PaxDb" id="411902-CLOBOL_02227"/>
<comment type="caution">
    <text evidence="1">The sequence shown here is derived from an EMBL/GenBank/DDBJ whole genome shotgun (WGS) entry which is preliminary data.</text>
</comment>
<organism evidence="1 2">
    <name type="scientific">Enterocloster bolteae (strain ATCC BAA-613 / DSM 15670 / CCUG 46953 / JCM 12243 / WAL 16351)</name>
    <name type="common">Clostridium bolteae</name>
    <dbReference type="NCBI Taxonomy" id="411902"/>
    <lineage>
        <taxon>Bacteria</taxon>
        <taxon>Bacillati</taxon>
        <taxon>Bacillota</taxon>
        <taxon>Clostridia</taxon>
        <taxon>Lachnospirales</taxon>
        <taxon>Lachnospiraceae</taxon>
        <taxon>Enterocloster</taxon>
    </lineage>
</organism>
<reference evidence="1 2" key="1">
    <citation type="submission" date="2007-08" db="EMBL/GenBank/DDBJ databases">
        <authorList>
            <person name="Fulton L."/>
            <person name="Clifton S."/>
            <person name="Fulton B."/>
            <person name="Xu J."/>
            <person name="Minx P."/>
            <person name="Pepin K.H."/>
            <person name="Johnson M."/>
            <person name="Thiruvilangam P."/>
            <person name="Bhonagiri V."/>
            <person name="Nash W.E."/>
            <person name="Mardis E.R."/>
            <person name="Wilson R.K."/>
        </authorList>
    </citation>
    <scope>NUCLEOTIDE SEQUENCE [LARGE SCALE GENOMIC DNA]</scope>
    <source>
        <strain evidence="2">ATCC BAA-613 / DSM 15670 / CCUG 46953 / JCM 12243 / WAL 16351</strain>
    </source>
</reference>
<gene>
    <name evidence="1" type="ORF">CLOBOL_02227</name>
</gene>
<dbReference type="EMBL" id="ABCC02000022">
    <property type="protein sequence ID" value="EDP17650.1"/>
    <property type="molecule type" value="Genomic_DNA"/>
</dbReference>
<evidence type="ECO:0000313" key="1">
    <source>
        <dbReference type="EMBL" id="EDP17650.1"/>
    </source>
</evidence>
<evidence type="ECO:0000313" key="2">
    <source>
        <dbReference type="Proteomes" id="UP000005396"/>
    </source>
</evidence>
<name>A8RNK6_ENTBW</name>